<name>A0AAW9CBI8_KLUCR</name>
<comment type="caution">
    <text evidence="1">The sequence shown here is derived from an EMBL/GenBank/DDBJ whole genome shotgun (WGS) entry which is preliminary data.</text>
</comment>
<organism evidence="1 2">
    <name type="scientific">Kluyvera cryocrescens</name>
    <name type="common">Kluyvera citrophila</name>
    <dbReference type="NCBI Taxonomy" id="580"/>
    <lineage>
        <taxon>Bacteria</taxon>
        <taxon>Pseudomonadati</taxon>
        <taxon>Pseudomonadota</taxon>
        <taxon>Gammaproteobacteria</taxon>
        <taxon>Enterobacterales</taxon>
        <taxon>Enterobacteriaceae</taxon>
        <taxon>Kluyvera</taxon>
    </lineage>
</organism>
<dbReference type="EMBL" id="JAUEQX010000023">
    <property type="protein sequence ID" value="MDW3779721.1"/>
    <property type="molecule type" value="Genomic_DNA"/>
</dbReference>
<protein>
    <submittedName>
        <fullName evidence="1">Uncharacterized protein</fullName>
    </submittedName>
</protein>
<proteinExistence type="predicted"/>
<accession>A0AAW9CBI8</accession>
<evidence type="ECO:0000313" key="1">
    <source>
        <dbReference type="EMBL" id="MDW3779721.1"/>
    </source>
</evidence>
<dbReference type="RefSeq" id="WP_318243205.1">
    <property type="nucleotide sequence ID" value="NZ_JAMWJA010000011.1"/>
</dbReference>
<dbReference type="Proteomes" id="UP001276300">
    <property type="component" value="Unassembled WGS sequence"/>
</dbReference>
<dbReference type="AlphaFoldDB" id="A0AAW9CBI8"/>
<evidence type="ECO:0000313" key="2">
    <source>
        <dbReference type="Proteomes" id="UP001276300"/>
    </source>
</evidence>
<dbReference type="Gene3D" id="3.10.450.40">
    <property type="match status" value="1"/>
</dbReference>
<sequence>MGRSTKVTIRGKAFASKTAAVDYFMDRREEIKTSGPVTEGAFFDELVDLYSRYCLASPGYELAGRNIVAFVVDYELRQNGQYAQHLCYKVRFSNQELRPFSVAKAVTAVINAESGQADKP</sequence>
<reference evidence="1" key="1">
    <citation type="journal article" date="2023" name="J Glob Antimicrob Resist">
        <title>Emergence of NDM-1 and KPC-3 carbapenemases in Kluyvera cryocrescens: Investigating genetic heterogeneity and acquisition routes of blaNDM-1 in Enterobacterales species in Portugal.</title>
        <authorList>
            <person name="Loiodice M."/>
            <person name="Ribeiro M."/>
            <person name="Peixe L."/>
            <person name="Novais A."/>
        </authorList>
    </citation>
    <scope>NUCLEOTIDE SEQUENCE</scope>
    <source>
        <strain evidence="1">K629</strain>
    </source>
</reference>
<gene>
    <name evidence="1" type="ORF">QWU01_23255</name>
</gene>